<dbReference type="Gene3D" id="1.25.40.390">
    <property type="match status" value="1"/>
</dbReference>
<keyword evidence="3" id="KW-1185">Reference proteome</keyword>
<dbReference type="EMBL" id="JAGETX010000023">
    <property type="protein sequence ID" value="MBO3273052.1"/>
    <property type="molecule type" value="Genomic_DNA"/>
</dbReference>
<feature type="signal peptide" evidence="1">
    <location>
        <begin position="1"/>
        <end position="21"/>
    </location>
</feature>
<proteinExistence type="predicted"/>
<keyword evidence="1" id="KW-0732">Signal</keyword>
<keyword evidence="2" id="KW-0449">Lipoprotein</keyword>
<dbReference type="InterPro" id="IPR041662">
    <property type="entry name" value="SusD-like_2"/>
</dbReference>
<dbReference type="Pfam" id="PF12771">
    <property type="entry name" value="SusD-like_2"/>
    <property type="match status" value="1"/>
</dbReference>
<protein>
    <submittedName>
        <fullName evidence="2">SusD/RagB family nutrient-binding outer membrane lipoprotein</fullName>
    </submittedName>
</protein>
<evidence type="ECO:0000256" key="1">
    <source>
        <dbReference type="SAM" id="SignalP"/>
    </source>
</evidence>
<comment type="caution">
    <text evidence="2">The sequence shown here is derived from an EMBL/GenBank/DDBJ whole genome shotgun (WGS) entry which is preliminary data.</text>
</comment>
<name>A0ABS3THC1_9BACT</name>
<accession>A0ABS3THC1</accession>
<reference evidence="2 3" key="1">
    <citation type="submission" date="2021-03" db="EMBL/GenBank/DDBJ databases">
        <authorList>
            <person name="Kim M.K."/>
        </authorList>
    </citation>
    <scope>NUCLEOTIDE SEQUENCE [LARGE SCALE GENOMIC DNA]</scope>
    <source>
        <strain evidence="2 3">BT507</strain>
    </source>
</reference>
<feature type="chain" id="PRO_5045363497" evidence="1">
    <location>
        <begin position="22"/>
        <end position="493"/>
    </location>
</feature>
<organism evidence="2 3">
    <name type="scientific">Hymenobacter defluvii</name>
    <dbReference type="NCBI Taxonomy" id="2054411"/>
    <lineage>
        <taxon>Bacteria</taxon>
        <taxon>Pseudomonadati</taxon>
        <taxon>Bacteroidota</taxon>
        <taxon>Cytophagia</taxon>
        <taxon>Cytophagales</taxon>
        <taxon>Hymenobacteraceae</taxon>
        <taxon>Hymenobacter</taxon>
    </lineage>
</organism>
<dbReference type="PROSITE" id="PS51257">
    <property type="entry name" value="PROKAR_LIPOPROTEIN"/>
    <property type="match status" value="1"/>
</dbReference>
<dbReference type="RefSeq" id="WP_208309205.1">
    <property type="nucleotide sequence ID" value="NZ_JAGETX010000023.1"/>
</dbReference>
<evidence type="ECO:0000313" key="2">
    <source>
        <dbReference type="EMBL" id="MBO3273052.1"/>
    </source>
</evidence>
<evidence type="ECO:0000313" key="3">
    <source>
        <dbReference type="Proteomes" id="UP000670527"/>
    </source>
</evidence>
<dbReference type="Proteomes" id="UP000670527">
    <property type="component" value="Unassembled WGS sequence"/>
</dbReference>
<dbReference type="InterPro" id="IPR011990">
    <property type="entry name" value="TPR-like_helical_dom_sf"/>
</dbReference>
<dbReference type="SUPFAM" id="SSF48452">
    <property type="entry name" value="TPR-like"/>
    <property type="match status" value="1"/>
</dbReference>
<sequence length="493" mass="53293">MKTIKYTPFLLALGLVFGVGACTEDKLDEIDTNPNTPTDSPVQLLLPQVEVDAAFGISGTDLAWISSVFVEHTTGVHAQFENLDKRAVGSFTNNTTSNNWNDIYAGELVDLNLIIQKGSDGGSEAGAWRYVGIAKVLKAYTLGITTDLFGRIPYSEALQGDALLKPVYDKQQDIYTVIDDLLTDAIADLDKTSSKSPTNADLFYGGDAAKWKKVAYSLKARYYNHLSKRDPAGSADKALAAAAQGFASPADNFTFTKYTTAAIGQNPWYQEQNDRGHFAVSATFYSILQNGTPTVTADDDPRIPFLVDPVGRNASNPRVAAPNGTAIADQGGTTYSRISTNIVDATSAQPLMTYAELKFIEAEAQLRKGNATAAYDAYVAGVNADLNAKGGSTYTNSTSTNANVIAFRAKVFMGASNLTLRDIITQKYVAAFPYMSIESYNDYRRTGFPVLNNPKGPAPRRFPYPQSEIDTNGDNVPNVPLASGVWWDDGTED</sequence>
<gene>
    <name evidence="2" type="ORF">J4D97_20545</name>
</gene>